<keyword evidence="2 5" id="KW-0812">Transmembrane</keyword>
<evidence type="ECO:0000256" key="2">
    <source>
        <dbReference type="ARBA" id="ARBA00022692"/>
    </source>
</evidence>
<dbReference type="PANTHER" id="PTHR37306:SF1">
    <property type="entry name" value="COLICIN V PRODUCTION PROTEIN"/>
    <property type="match status" value="1"/>
</dbReference>
<dbReference type="Pfam" id="PF02674">
    <property type="entry name" value="Colicin_V"/>
    <property type="match status" value="1"/>
</dbReference>
<dbReference type="GO" id="GO:0016020">
    <property type="term" value="C:membrane"/>
    <property type="evidence" value="ECO:0007669"/>
    <property type="project" value="UniProtKB-SubCell"/>
</dbReference>
<reference evidence="6" key="1">
    <citation type="submission" date="2023-03" db="EMBL/GenBank/DDBJ databases">
        <title>Edaphobacter sp.</title>
        <authorList>
            <person name="Huber K.J."/>
            <person name="Papendorf J."/>
            <person name="Pilke C."/>
            <person name="Bunk B."/>
            <person name="Sproeer C."/>
            <person name="Pester M."/>
        </authorList>
    </citation>
    <scope>NUCLEOTIDE SEQUENCE</scope>
    <source>
        <strain evidence="6">DSM 110680</strain>
    </source>
</reference>
<evidence type="ECO:0000256" key="5">
    <source>
        <dbReference type="SAM" id="Phobius"/>
    </source>
</evidence>
<gene>
    <name evidence="6" type="ORF">P8935_17685</name>
</gene>
<feature type="transmembrane region" description="Helical" evidence="5">
    <location>
        <begin position="101"/>
        <end position="125"/>
    </location>
</feature>
<protein>
    <submittedName>
        <fullName evidence="6">CvpA family protein</fullName>
    </submittedName>
</protein>
<proteinExistence type="predicted"/>
<dbReference type="InterPro" id="IPR003825">
    <property type="entry name" value="Colicin-V_CvpA"/>
</dbReference>
<name>A0AAU7DGC5_9BACT</name>
<feature type="transmembrane region" description="Helical" evidence="5">
    <location>
        <begin position="28"/>
        <end position="46"/>
    </location>
</feature>
<dbReference type="PANTHER" id="PTHR37306">
    <property type="entry name" value="COLICIN V PRODUCTION PROTEIN"/>
    <property type="match status" value="1"/>
</dbReference>
<keyword evidence="3 5" id="KW-1133">Transmembrane helix</keyword>
<feature type="transmembrane region" description="Helical" evidence="5">
    <location>
        <begin position="66"/>
        <end position="89"/>
    </location>
</feature>
<dbReference type="AlphaFoldDB" id="A0AAU7DGC5"/>
<sequence>MTLVDWIIVAVLVLAVLAGFARGFFRSAFSLAGLVVGLSLAAWNYWRLAPVLKPLVRSIEAADAIAFIIIAVLVMVVAAIAGSLLAKLFEKVGLGCLDRLAGGLFGFVQGLFFVLVGILVTVAFFPQTVWLTEAKLPRYFFGALHVSIRVTPSRLSDRVRKELQTLESESQKLIHEEKSK</sequence>
<dbReference type="RefSeq" id="WP_348261621.1">
    <property type="nucleotide sequence ID" value="NZ_CP121196.1"/>
</dbReference>
<evidence type="ECO:0000256" key="3">
    <source>
        <dbReference type="ARBA" id="ARBA00022989"/>
    </source>
</evidence>
<accession>A0AAU7DGC5</accession>
<keyword evidence="4 5" id="KW-0472">Membrane</keyword>
<dbReference type="EMBL" id="CP121196">
    <property type="protein sequence ID" value="XBH16392.1"/>
    <property type="molecule type" value="Genomic_DNA"/>
</dbReference>
<evidence type="ECO:0000256" key="1">
    <source>
        <dbReference type="ARBA" id="ARBA00004141"/>
    </source>
</evidence>
<organism evidence="6">
    <name type="scientific">Telmatobacter sp. DSM 110680</name>
    <dbReference type="NCBI Taxonomy" id="3036704"/>
    <lineage>
        <taxon>Bacteria</taxon>
        <taxon>Pseudomonadati</taxon>
        <taxon>Acidobacteriota</taxon>
        <taxon>Terriglobia</taxon>
        <taxon>Terriglobales</taxon>
        <taxon>Acidobacteriaceae</taxon>
        <taxon>Telmatobacter</taxon>
    </lineage>
</organism>
<evidence type="ECO:0000313" key="6">
    <source>
        <dbReference type="EMBL" id="XBH16392.1"/>
    </source>
</evidence>
<feature type="transmembrane region" description="Helical" evidence="5">
    <location>
        <begin position="6"/>
        <end position="21"/>
    </location>
</feature>
<comment type="subcellular location">
    <subcellularLocation>
        <location evidence="1">Membrane</location>
        <topology evidence="1">Multi-pass membrane protein</topology>
    </subcellularLocation>
</comment>
<evidence type="ECO:0000256" key="4">
    <source>
        <dbReference type="ARBA" id="ARBA00023136"/>
    </source>
</evidence>
<dbReference type="GO" id="GO:0009403">
    <property type="term" value="P:toxin biosynthetic process"/>
    <property type="evidence" value="ECO:0007669"/>
    <property type="project" value="InterPro"/>
</dbReference>